<dbReference type="GeneID" id="89932851"/>
<evidence type="ECO:0000256" key="1">
    <source>
        <dbReference type="SAM" id="MobiDB-lite"/>
    </source>
</evidence>
<dbReference type="RefSeq" id="XP_064668618.1">
    <property type="nucleotide sequence ID" value="XM_064808728.1"/>
</dbReference>
<gene>
    <name evidence="2" type="ORF">N656DRAFT_166885</name>
</gene>
<organism evidence="2 3">
    <name type="scientific">Canariomyces notabilis</name>
    <dbReference type="NCBI Taxonomy" id="2074819"/>
    <lineage>
        <taxon>Eukaryota</taxon>
        <taxon>Fungi</taxon>
        <taxon>Dikarya</taxon>
        <taxon>Ascomycota</taxon>
        <taxon>Pezizomycotina</taxon>
        <taxon>Sordariomycetes</taxon>
        <taxon>Sordariomycetidae</taxon>
        <taxon>Sordariales</taxon>
        <taxon>Chaetomiaceae</taxon>
        <taxon>Canariomyces</taxon>
    </lineage>
</organism>
<protein>
    <submittedName>
        <fullName evidence="2">Uncharacterized protein</fullName>
    </submittedName>
</protein>
<dbReference type="Proteomes" id="UP001302812">
    <property type="component" value="Unassembled WGS sequence"/>
</dbReference>
<accession>A0AAN6QJK1</accession>
<feature type="region of interest" description="Disordered" evidence="1">
    <location>
        <begin position="75"/>
        <end position="95"/>
    </location>
</feature>
<reference evidence="2" key="2">
    <citation type="submission" date="2023-05" db="EMBL/GenBank/DDBJ databases">
        <authorList>
            <consortium name="Lawrence Berkeley National Laboratory"/>
            <person name="Steindorff A."/>
            <person name="Hensen N."/>
            <person name="Bonometti L."/>
            <person name="Westerberg I."/>
            <person name="Brannstrom I.O."/>
            <person name="Guillou S."/>
            <person name="Cros-Aarteil S."/>
            <person name="Calhoun S."/>
            <person name="Haridas S."/>
            <person name="Kuo A."/>
            <person name="Mondo S."/>
            <person name="Pangilinan J."/>
            <person name="Riley R."/>
            <person name="Labutti K."/>
            <person name="Andreopoulos B."/>
            <person name="Lipzen A."/>
            <person name="Chen C."/>
            <person name="Yanf M."/>
            <person name="Daum C."/>
            <person name="Ng V."/>
            <person name="Clum A."/>
            <person name="Ohm R."/>
            <person name="Martin F."/>
            <person name="Silar P."/>
            <person name="Natvig D."/>
            <person name="Lalanne C."/>
            <person name="Gautier V."/>
            <person name="Ament-Velasquez S.L."/>
            <person name="Kruys A."/>
            <person name="Hutchinson M.I."/>
            <person name="Powell A.J."/>
            <person name="Barry K."/>
            <person name="Miller A.N."/>
            <person name="Grigoriev I.V."/>
            <person name="Debuchy R."/>
            <person name="Gladieux P."/>
            <person name="Thoren M.H."/>
            <person name="Johannesson H."/>
        </authorList>
    </citation>
    <scope>NUCLEOTIDE SEQUENCE</scope>
    <source>
        <strain evidence="2">CBS 508.74</strain>
    </source>
</reference>
<evidence type="ECO:0000313" key="3">
    <source>
        <dbReference type="Proteomes" id="UP001302812"/>
    </source>
</evidence>
<keyword evidence="3" id="KW-1185">Reference proteome</keyword>
<reference evidence="2" key="1">
    <citation type="journal article" date="2023" name="Mol. Phylogenet. Evol.">
        <title>Genome-scale phylogeny and comparative genomics of the fungal order Sordariales.</title>
        <authorList>
            <person name="Hensen N."/>
            <person name="Bonometti L."/>
            <person name="Westerberg I."/>
            <person name="Brannstrom I.O."/>
            <person name="Guillou S."/>
            <person name="Cros-Aarteil S."/>
            <person name="Calhoun S."/>
            <person name="Haridas S."/>
            <person name="Kuo A."/>
            <person name="Mondo S."/>
            <person name="Pangilinan J."/>
            <person name="Riley R."/>
            <person name="LaButti K."/>
            <person name="Andreopoulos B."/>
            <person name="Lipzen A."/>
            <person name="Chen C."/>
            <person name="Yan M."/>
            <person name="Daum C."/>
            <person name="Ng V."/>
            <person name="Clum A."/>
            <person name="Steindorff A."/>
            <person name="Ohm R.A."/>
            <person name="Martin F."/>
            <person name="Silar P."/>
            <person name="Natvig D.O."/>
            <person name="Lalanne C."/>
            <person name="Gautier V."/>
            <person name="Ament-Velasquez S.L."/>
            <person name="Kruys A."/>
            <person name="Hutchinson M.I."/>
            <person name="Powell A.J."/>
            <person name="Barry K."/>
            <person name="Miller A.N."/>
            <person name="Grigoriev I.V."/>
            <person name="Debuchy R."/>
            <person name="Gladieux P."/>
            <person name="Hiltunen Thoren M."/>
            <person name="Johannesson H."/>
        </authorList>
    </citation>
    <scope>NUCLEOTIDE SEQUENCE</scope>
    <source>
        <strain evidence="2">CBS 508.74</strain>
    </source>
</reference>
<name>A0AAN6QJK1_9PEZI</name>
<dbReference type="AlphaFoldDB" id="A0AAN6QJK1"/>
<dbReference type="EMBL" id="MU853347">
    <property type="protein sequence ID" value="KAK4111048.1"/>
    <property type="molecule type" value="Genomic_DNA"/>
</dbReference>
<sequence length="95" mass="10622">MKAMQALLRTMAAFQVFLRPALPRLIDTSRSQPVQTSQGAIKYFSHSGSESIFTRALRELRMSLTQMCRGIGQHYRISEEPQGSSSSRVLAMNSS</sequence>
<proteinExistence type="predicted"/>
<comment type="caution">
    <text evidence="2">The sequence shown here is derived from an EMBL/GenBank/DDBJ whole genome shotgun (WGS) entry which is preliminary data.</text>
</comment>
<evidence type="ECO:0000313" key="2">
    <source>
        <dbReference type="EMBL" id="KAK4111048.1"/>
    </source>
</evidence>
<feature type="compositionally biased region" description="Polar residues" evidence="1">
    <location>
        <begin position="81"/>
        <end position="95"/>
    </location>
</feature>